<reference evidence="1 2" key="1">
    <citation type="submission" date="2014-04" db="EMBL/GenBank/DDBJ databases">
        <title>Evolutionary Origins and Diversification of the Mycorrhizal Mutualists.</title>
        <authorList>
            <consortium name="DOE Joint Genome Institute"/>
            <consortium name="Mycorrhizal Genomics Consortium"/>
            <person name="Kohler A."/>
            <person name="Kuo A."/>
            <person name="Nagy L.G."/>
            <person name="Floudas D."/>
            <person name="Copeland A."/>
            <person name="Barry K.W."/>
            <person name="Cichocki N."/>
            <person name="Veneault-Fourrey C."/>
            <person name="LaButti K."/>
            <person name="Lindquist E.A."/>
            <person name="Lipzen A."/>
            <person name="Lundell T."/>
            <person name="Morin E."/>
            <person name="Murat C."/>
            <person name="Riley R."/>
            <person name="Ohm R."/>
            <person name="Sun H."/>
            <person name="Tunlid A."/>
            <person name="Henrissat B."/>
            <person name="Grigoriev I.V."/>
            <person name="Hibbett D.S."/>
            <person name="Martin F."/>
        </authorList>
    </citation>
    <scope>NUCLEOTIDE SEQUENCE [LARGE SCALE GENOMIC DNA]</scope>
    <source>
        <strain evidence="1 2">FD-317 M1</strain>
    </source>
</reference>
<gene>
    <name evidence="1" type="ORF">GYMLUDRAFT_700700</name>
</gene>
<sequence>MNICQMRMKDYLPQHAAEVFGSAGKHDYPHLIAAVAPLLIGKPVADVVHLLPMHILVPWAIYQVQWAVSLTKSLSLHPNMHNGSWVGDYDTECIQKIFQVQAQLPKNISFTSSRYSFPRIL</sequence>
<dbReference type="AlphaFoldDB" id="A0A0D0CRK0"/>
<dbReference type="HOGENOM" id="CLU_2038338_0_0_1"/>
<keyword evidence="2" id="KW-1185">Reference proteome</keyword>
<organism evidence="1 2">
    <name type="scientific">Collybiopsis luxurians FD-317 M1</name>
    <dbReference type="NCBI Taxonomy" id="944289"/>
    <lineage>
        <taxon>Eukaryota</taxon>
        <taxon>Fungi</taxon>
        <taxon>Dikarya</taxon>
        <taxon>Basidiomycota</taxon>
        <taxon>Agaricomycotina</taxon>
        <taxon>Agaricomycetes</taxon>
        <taxon>Agaricomycetidae</taxon>
        <taxon>Agaricales</taxon>
        <taxon>Marasmiineae</taxon>
        <taxon>Omphalotaceae</taxon>
        <taxon>Collybiopsis</taxon>
        <taxon>Collybiopsis luxurians</taxon>
    </lineage>
</organism>
<evidence type="ECO:0000313" key="2">
    <source>
        <dbReference type="Proteomes" id="UP000053593"/>
    </source>
</evidence>
<dbReference type="OrthoDB" id="3184970at2759"/>
<dbReference type="Proteomes" id="UP000053593">
    <property type="component" value="Unassembled WGS sequence"/>
</dbReference>
<accession>A0A0D0CRK0</accession>
<protein>
    <submittedName>
        <fullName evidence="1">Uncharacterized protein</fullName>
    </submittedName>
</protein>
<dbReference type="EMBL" id="KN834786">
    <property type="protein sequence ID" value="KIK58243.1"/>
    <property type="molecule type" value="Genomic_DNA"/>
</dbReference>
<proteinExistence type="predicted"/>
<name>A0A0D0CRK0_9AGAR</name>
<evidence type="ECO:0000313" key="1">
    <source>
        <dbReference type="EMBL" id="KIK58243.1"/>
    </source>
</evidence>